<feature type="domain" description="Late nodulin" evidence="2">
    <location>
        <begin position="1"/>
        <end position="53"/>
    </location>
</feature>
<dbReference type="Proteomes" id="UP000447434">
    <property type="component" value="Chromosome 6"/>
</dbReference>
<evidence type="ECO:0000259" key="2">
    <source>
        <dbReference type="Pfam" id="PF07127"/>
    </source>
</evidence>
<protein>
    <submittedName>
        <fullName evidence="3">Putative Late nodulin</fullName>
    </submittedName>
</protein>
<gene>
    <name evidence="3" type="ORF">Lalb_Chr06g0161191</name>
</gene>
<sequence length="56" mass="6745">MAKFLKLFYVMVFFFSLFILMTNCDTCDDKECIIRCQTDSDCPLFMFCYHQICHHS</sequence>
<dbReference type="AlphaFoldDB" id="A0A6A4QBU1"/>
<keyword evidence="1" id="KW-0732">Signal</keyword>
<comment type="caution">
    <text evidence="3">The sequence shown here is derived from an EMBL/GenBank/DDBJ whole genome shotgun (WGS) entry which is preliminary data.</text>
</comment>
<accession>A0A6A4QBU1</accession>
<proteinExistence type="predicted"/>
<dbReference type="InterPro" id="IPR009810">
    <property type="entry name" value="Nodulin_late_dom"/>
</dbReference>
<organism evidence="3 4">
    <name type="scientific">Lupinus albus</name>
    <name type="common">White lupine</name>
    <name type="synonym">Lupinus termis</name>
    <dbReference type="NCBI Taxonomy" id="3870"/>
    <lineage>
        <taxon>Eukaryota</taxon>
        <taxon>Viridiplantae</taxon>
        <taxon>Streptophyta</taxon>
        <taxon>Embryophyta</taxon>
        <taxon>Tracheophyta</taxon>
        <taxon>Spermatophyta</taxon>
        <taxon>Magnoliopsida</taxon>
        <taxon>eudicotyledons</taxon>
        <taxon>Gunneridae</taxon>
        <taxon>Pentapetalae</taxon>
        <taxon>rosids</taxon>
        <taxon>fabids</taxon>
        <taxon>Fabales</taxon>
        <taxon>Fabaceae</taxon>
        <taxon>Papilionoideae</taxon>
        <taxon>50 kb inversion clade</taxon>
        <taxon>genistoids sensu lato</taxon>
        <taxon>core genistoids</taxon>
        <taxon>Genisteae</taxon>
        <taxon>Lupinus</taxon>
    </lineage>
</organism>
<name>A0A6A4QBU1_LUPAL</name>
<feature type="signal peptide" evidence="1">
    <location>
        <begin position="1"/>
        <end position="24"/>
    </location>
</feature>
<feature type="chain" id="PRO_5025474008" evidence="1">
    <location>
        <begin position="25"/>
        <end position="56"/>
    </location>
</feature>
<dbReference type="Pfam" id="PF07127">
    <property type="entry name" value="Nodulin_late"/>
    <property type="match status" value="1"/>
</dbReference>
<dbReference type="GO" id="GO:0046872">
    <property type="term" value="F:metal ion binding"/>
    <property type="evidence" value="ECO:0007669"/>
    <property type="project" value="InterPro"/>
</dbReference>
<reference evidence="4" key="1">
    <citation type="journal article" date="2020" name="Nat. Commun.">
        <title>Genome sequence of the cluster root forming white lupin.</title>
        <authorList>
            <person name="Hufnagel B."/>
            <person name="Marques A."/>
            <person name="Soriano A."/>
            <person name="Marques L."/>
            <person name="Divol F."/>
            <person name="Doumas P."/>
            <person name="Sallet E."/>
            <person name="Mancinotti D."/>
            <person name="Carrere S."/>
            <person name="Marande W."/>
            <person name="Arribat S."/>
            <person name="Keller J."/>
            <person name="Huneau C."/>
            <person name="Blein T."/>
            <person name="Aime D."/>
            <person name="Laguerre M."/>
            <person name="Taylor J."/>
            <person name="Schubert V."/>
            <person name="Nelson M."/>
            <person name="Geu-Flores F."/>
            <person name="Crespi M."/>
            <person name="Gallardo-Guerrero K."/>
            <person name="Delaux P.-M."/>
            <person name="Salse J."/>
            <person name="Berges H."/>
            <person name="Guyot R."/>
            <person name="Gouzy J."/>
            <person name="Peret B."/>
        </authorList>
    </citation>
    <scope>NUCLEOTIDE SEQUENCE [LARGE SCALE GENOMIC DNA]</scope>
    <source>
        <strain evidence="4">cv. Amiga</strain>
    </source>
</reference>
<evidence type="ECO:0000256" key="1">
    <source>
        <dbReference type="SAM" id="SignalP"/>
    </source>
</evidence>
<evidence type="ECO:0000313" key="3">
    <source>
        <dbReference type="EMBL" id="KAE9611311.1"/>
    </source>
</evidence>
<keyword evidence="4" id="KW-1185">Reference proteome</keyword>
<evidence type="ECO:0000313" key="4">
    <source>
        <dbReference type="Proteomes" id="UP000447434"/>
    </source>
</evidence>
<dbReference type="EMBL" id="WOCE01000006">
    <property type="protein sequence ID" value="KAE9611311.1"/>
    <property type="molecule type" value="Genomic_DNA"/>
</dbReference>